<dbReference type="PROSITE" id="PS51354">
    <property type="entry name" value="GLUTAREDOXIN_2"/>
    <property type="match status" value="1"/>
</dbReference>
<dbReference type="Proteomes" id="UP000316621">
    <property type="component" value="Chromosome 7"/>
</dbReference>
<dbReference type="Gramene" id="RZC70142">
    <property type="protein sequence ID" value="RZC70142"/>
    <property type="gene ID" value="C5167_033275"/>
</dbReference>
<feature type="compositionally biased region" description="Basic and acidic residues" evidence="1">
    <location>
        <begin position="45"/>
        <end position="67"/>
    </location>
</feature>
<evidence type="ECO:0000256" key="1">
    <source>
        <dbReference type="SAM" id="MobiDB-lite"/>
    </source>
</evidence>
<dbReference type="InterPro" id="IPR036388">
    <property type="entry name" value="WH-like_DNA-bd_sf"/>
</dbReference>
<dbReference type="AlphaFoldDB" id="A0A4Y7KCR1"/>
<dbReference type="Gene3D" id="1.10.10.10">
    <property type="entry name" value="Winged helix-like DNA-binding domain superfamily/Winged helix DNA-binding domain"/>
    <property type="match status" value="1"/>
</dbReference>
<dbReference type="PANTHER" id="PTHR46361">
    <property type="entry name" value="ELECTRON CARRIER/ PROTEIN DISULFIDE OXIDOREDUCTASE"/>
    <property type="match status" value="1"/>
</dbReference>
<feature type="region of interest" description="Disordered" evidence="1">
    <location>
        <begin position="1"/>
        <end position="123"/>
    </location>
</feature>
<dbReference type="Pfam" id="PF00462">
    <property type="entry name" value="Glutaredoxin"/>
    <property type="match status" value="1"/>
</dbReference>
<accession>A0A4Y7KCR1</accession>
<dbReference type="Pfam" id="PF04784">
    <property type="entry name" value="DUF547"/>
    <property type="match status" value="1"/>
</dbReference>
<gene>
    <name evidence="3" type="ORF">C5167_033275</name>
</gene>
<dbReference type="PANTHER" id="PTHR46361:SF1">
    <property type="entry name" value="F26K24.21 PROTEIN"/>
    <property type="match status" value="1"/>
</dbReference>
<dbReference type="CDD" id="cd04371">
    <property type="entry name" value="DEP"/>
    <property type="match status" value="1"/>
</dbReference>
<dbReference type="SMART" id="SM00049">
    <property type="entry name" value="DEP"/>
    <property type="match status" value="1"/>
</dbReference>
<dbReference type="EMBL" id="CM010721">
    <property type="protein sequence ID" value="RZC70142.1"/>
    <property type="molecule type" value="Genomic_DNA"/>
</dbReference>
<organism evidence="3 4">
    <name type="scientific">Papaver somniferum</name>
    <name type="common">Opium poppy</name>
    <dbReference type="NCBI Taxonomy" id="3469"/>
    <lineage>
        <taxon>Eukaryota</taxon>
        <taxon>Viridiplantae</taxon>
        <taxon>Streptophyta</taxon>
        <taxon>Embryophyta</taxon>
        <taxon>Tracheophyta</taxon>
        <taxon>Spermatophyta</taxon>
        <taxon>Magnoliopsida</taxon>
        <taxon>Ranunculales</taxon>
        <taxon>Papaveraceae</taxon>
        <taxon>Papaveroideae</taxon>
        <taxon>Papaver</taxon>
    </lineage>
</organism>
<feature type="domain" description="DEP" evidence="2">
    <location>
        <begin position="320"/>
        <end position="393"/>
    </location>
</feature>
<sequence length="668" mass="76315">MESSLTEIKQNSRSQNGMSSDTGTTCDDEVKLEELGRDSNFSDIEIEKREIVIDEEKNQEMKNENENHSVSNSDSVINGKTQVITGPLSQFPKPEAPPGFHKSPPNPEEQNGGRLERSQSLSNNFSMPTIGKFFRERSNSFSTAIYKGISSLKDNNNNNHGNSNGENPLSSDVTEIHLSGIEVIVQKNNNTTLNREIEFKGRISFFSRSNCRDCAAIRSFFREKGLRFVEISIDVYPLREKELIERTGKSSVPQVFFNEKLIGGLVSINSLRNEIELEKKVKELLDKRCPDNGPSIPVYGFDDDLGEEKMDQMIDIIRVLRQRLPIHDRLMRLKIVKNCFAGSEMVEALIQQLDCGRKKAVEIGKELARKHFIHHVFGQNDFEDGNHFYRFLEHEEFIPKSFNFRGSTNDCEPKTAIEVGDKLTKLMFAILESYASEDRRHLDYTGIRNSEEFRRYVNLTKDLQRVDILKLTNDEKLTFFMNLYNSMVIHAVARVGCPEGVIDRKAFYGDFQYIIGGYPYSLNIIKNGILRSNRRQPLSWTKPFGSGDKRLEVALPSVNPLIHFGLCNGTRSSPKVRFFSGQIIEAELRAAAREFFLGDALVVDVEKRTVYLSGIIKWFLVDFGQERDLLKWVIEYLDPTKAGPLAHLLNDEGPISIVYLRYDWSLNT</sequence>
<reference evidence="3 4" key="1">
    <citation type="journal article" date="2018" name="Science">
        <title>The opium poppy genome and morphinan production.</title>
        <authorList>
            <person name="Guo L."/>
            <person name="Winzer T."/>
            <person name="Yang X."/>
            <person name="Li Y."/>
            <person name="Ning Z."/>
            <person name="He Z."/>
            <person name="Teodor R."/>
            <person name="Lu Y."/>
            <person name="Bowser T.A."/>
            <person name="Graham I.A."/>
            <person name="Ye K."/>
        </authorList>
    </citation>
    <scope>NUCLEOTIDE SEQUENCE [LARGE SCALE GENOMIC DNA]</scope>
    <source>
        <strain evidence="4">cv. HN1</strain>
        <tissue evidence="3">Leaves</tissue>
    </source>
</reference>
<dbReference type="Pfam" id="PF00610">
    <property type="entry name" value="DEP"/>
    <property type="match status" value="1"/>
</dbReference>
<dbReference type="OMA" id="MPLAPPH"/>
<dbReference type="Gene3D" id="3.40.30.10">
    <property type="entry name" value="Glutaredoxin"/>
    <property type="match status" value="1"/>
</dbReference>
<feature type="compositionally biased region" description="Polar residues" evidence="1">
    <location>
        <begin position="68"/>
        <end position="88"/>
    </location>
</feature>
<dbReference type="OrthoDB" id="418495at2759"/>
<dbReference type="SUPFAM" id="SSF52833">
    <property type="entry name" value="Thioredoxin-like"/>
    <property type="match status" value="1"/>
</dbReference>
<dbReference type="InterPro" id="IPR036390">
    <property type="entry name" value="WH_DNA-bd_sf"/>
</dbReference>
<name>A0A4Y7KCR1_PAPSO</name>
<proteinExistence type="predicted"/>
<dbReference type="InterPro" id="IPR000591">
    <property type="entry name" value="DEP_dom"/>
</dbReference>
<evidence type="ECO:0000313" key="4">
    <source>
        <dbReference type="Proteomes" id="UP000316621"/>
    </source>
</evidence>
<keyword evidence="4" id="KW-1185">Reference proteome</keyword>
<protein>
    <recommendedName>
        <fullName evidence="2">DEP domain-containing protein</fullName>
    </recommendedName>
</protein>
<evidence type="ECO:0000259" key="2">
    <source>
        <dbReference type="PROSITE" id="PS50186"/>
    </source>
</evidence>
<dbReference type="PROSITE" id="PS50186">
    <property type="entry name" value="DEP"/>
    <property type="match status" value="1"/>
</dbReference>
<dbReference type="InterPro" id="IPR006869">
    <property type="entry name" value="DUF547"/>
</dbReference>
<dbReference type="InterPro" id="IPR036249">
    <property type="entry name" value="Thioredoxin-like_sf"/>
</dbReference>
<dbReference type="InterPro" id="IPR002109">
    <property type="entry name" value="Glutaredoxin"/>
</dbReference>
<evidence type="ECO:0000313" key="3">
    <source>
        <dbReference type="EMBL" id="RZC70142.1"/>
    </source>
</evidence>
<dbReference type="SUPFAM" id="SSF46785">
    <property type="entry name" value="Winged helix' DNA-binding domain"/>
    <property type="match status" value="1"/>
</dbReference>
<feature type="compositionally biased region" description="Polar residues" evidence="1">
    <location>
        <begin position="1"/>
        <end position="25"/>
    </location>
</feature>
<feature type="compositionally biased region" description="Basic and acidic residues" evidence="1">
    <location>
        <begin position="28"/>
        <end position="37"/>
    </location>
</feature>
<dbReference type="GO" id="GO:0035556">
    <property type="term" value="P:intracellular signal transduction"/>
    <property type="evidence" value="ECO:0007669"/>
    <property type="project" value="InterPro"/>
</dbReference>